<name>A0A0C3NHQ6_PHLG1</name>
<keyword evidence="2" id="KW-1185">Reference proteome</keyword>
<dbReference type="AlphaFoldDB" id="A0A0C3NHQ6"/>
<dbReference type="EMBL" id="KN840577">
    <property type="protein sequence ID" value="KIP04359.1"/>
    <property type="molecule type" value="Genomic_DNA"/>
</dbReference>
<dbReference type="SUPFAM" id="SSF52047">
    <property type="entry name" value="RNI-like"/>
    <property type="match status" value="1"/>
</dbReference>
<sequence length="501" mass="57144">MAVEGQRFTKRREASRSRVIKRRSLFDRYSQQLFQLVIMYDVPTEIVDVVFGNLHSYPWEKGLDVQYHEETHGKPHLRACSLVSRSWNAVARRHLFRDIVYSFKRVPPGHSNPENLDSNHPYGKWSPAIGVRWKTFWMFCEFLRTNSDVRRYIIRLKLDAYAARGRARSGGLYDAGDFVPSELFVELIQSLPRLHTLLLYNVVLVDRPPPTLSIRPSLSRLCVSYCAEVGDQINSYRTWSHRNGPETGTSIVECFAKAEVLHLLDFYAEADTMDGTAGPPECTIEMESLILEDLADTRRLAQYLVTNPKLESLRKLTLDAKPASQVAQLLSTVGPQLEELTYAVRFAPGPPDMPIALEDFPNLHILTLGLHFDEASLRFHANPVLEQLVVAYTLHGPVKRYVPHLKEITIHVDLEGAVLSCDSPDQTTIAGQMLWHSFQEALLNIVKQLSLPGISMELRSLNDYLGEEQARDIVGGVFKHLNDSDKILWRDKCDSQWPLLW</sequence>
<dbReference type="Proteomes" id="UP000053257">
    <property type="component" value="Unassembled WGS sequence"/>
</dbReference>
<evidence type="ECO:0008006" key="3">
    <source>
        <dbReference type="Google" id="ProtNLM"/>
    </source>
</evidence>
<accession>A0A0C3NHQ6</accession>
<evidence type="ECO:0000313" key="1">
    <source>
        <dbReference type="EMBL" id="KIP04359.1"/>
    </source>
</evidence>
<evidence type="ECO:0000313" key="2">
    <source>
        <dbReference type="Proteomes" id="UP000053257"/>
    </source>
</evidence>
<gene>
    <name evidence="1" type="ORF">PHLGIDRAFT_15250</name>
</gene>
<proteinExistence type="predicted"/>
<organism evidence="1 2">
    <name type="scientific">Phlebiopsis gigantea (strain 11061_1 CR5-6)</name>
    <name type="common">White-rot fungus</name>
    <name type="synonym">Peniophora gigantea</name>
    <dbReference type="NCBI Taxonomy" id="745531"/>
    <lineage>
        <taxon>Eukaryota</taxon>
        <taxon>Fungi</taxon>
        <taxon>Dikarya</taxon>
        <taxon>Basidiomycota</taxon>
        <taxon>Agaricomycotina</taxon>
        <taxon>Agaricomycetes</taxon>
        <taxon>Polyporales</taxon>
        <taxon>Phanerochaetaceae</taxon>
        <taxon>Phlebiopsis</taxon>
    </lineage>
</organism>
<dbReference type="HOGENOM" id="CLU_588064_0_0_1"/>
<protein>
    <recommendedName>
        <fullName evidence="3">F-box domain-containing protein</fullName>
    </recommendedName>
</protein>
<reference evidence="1 2" key="1">
    <citation type="journal article" date="2014" name="PLoS Genet.">
        <title>Analysis of the Phlebiopsis gigantea genome, transcriptome and secretome provides insight into its pioneer colonization strategies of wood.</title>
        <authorList>
            <person name="Hori C."/>
            <person name="Ishida T."/>
            <person name="Igarashi K."/>
            <person name="Samejima M."/>
            <person name="Suzuki H."/>
            <person name="Master E."/>
            <person name="Ferreira P."/>
            <person name="Ruiz-Duenas F.J."/>
            <person name="Held B."/>
            <person name="Canessa P."/>
            <person name="Larrondo L.F."/>
            <person name="Schmoll M."/>
            <person name="Druzhinina I.S."/>
            <person name="Kubicek C.P."/>
            <person name="Gaskell J.A."/>
            <person name="Kersten P."/>
            <person name="St John F."/>
            <person name="Glasner J."/>
            <person name="Sabat G."/>
            <person name="Splinter BonDurant S."/>
            <person name="Syed K."/>
            <person name="Yadav J."/>
            <person name="Mgbeahuruike A.C."/>
            <person name="Kovalchuk A."/>
            <person name="Asiegbu F.O."/>
            <person name="Lackner G."/>
            <person name="Hoffmeister D."/>
            <person name="Rencoret J."/>
            <person name="Gutierrez A."/>
            <person name="Sun H."/>
            <person name="Lindquist E."/>
            <person name="Barry K."/>
            <person name="Riley R."/>
            <person name="Grigoriev I.V."/>
            <person name="Henrissat B."/>
            <person name="Kues U."/>
            <person name="Berka R.M."/>
            <person name="Martinez A.T."/>
            <person name="Covert S.F."/>
            <person name="Blanchette R.A."/>
            <person name="Cullen D."/>
        </authorList>
    </citation>
    <scope>NUCLEOTIDE SEQUENCE [LARGE SCALE GENOMIC DNA]</scope>
    <source>
        <strain evidence="1 2">11061_1 CR5-6</strain>
    </source>
</reference>